<dbReference type="Proteomes" id="UP000063964">
    <property type="component" value="Chromosome"/>
</dbReference>
<keyword evidence="3" id="KW-1185">Reference proteome</keyword>
<evidence type="ECO:0000313" key="3">
    <source>
        <dbReference type="Proteomes" id="UP000063964"/>
    </source>
</evidence>
<dbReference type="RefSeq" id="WP_066607336.1">
    <property type="nucleotide sequence ID" value="NZ_CP014230.1"/>
</dbReference>
<accession>A0A0X8JRG9</accession>
<feature type="region of interest" description="Disordered" evidence="1">
    <location>
        <begin position="70"/>
        <end position="101"/>
    </location>
</feature>
<proteinExistence type="predicted"/>
<sequence length="139" mass="15740">MVFISDKETDFKGYISVASFVEKYPPQVYGYGYFHSARKRFVLMSASNQELIFPVKNPVYVRSYIRSEPQKPATQAAAAARPEPPDYPLEYADKTMMPDSRGYTRADHERLFMYRHGFKYSQPEPAAIPPAAGGTNASL</sequence>
<dbReference type="KEGG" id="doa:AXF15_10930"/>
<evidence type="ECO:0000313" key="2">
    <source>
        <dbReference type="EMBL" id="AMD93564.1"/>
    </source>
</evidence>
<protein>
    <submittedName>
        <fullName evidence="2">Uncharacterized protein</fullName>
    </submittedName>
</protein>
<dbReference type="EMBL" id="CP014230">
    <property type="protein sequence ID" value="AMD93564.1"/>
    <property type="molecule type" value="Genomic_DNA"/>
</dbReference>
<gene>
    <name evidence="2" type="ORF">AXF15_10930</name>
</gene>
<name>A0A0X8JRG9_9BACT</name>
<evidence type="ECO:0000256" key="1">
    <source>
        <dbReference type="SAM" id="MobiDB-lite"/>
    </source>
</evidence>
<organism evidence="2 3">
    <name type="scientific">Desulfomicrobium orale DSM 12838</name>
    <dbReference type="NCBI Taxonomy" id="888061"/>
    <lineage>
        <taxon>Bacteria</taxon>
        <taxon>Pseudomonadati</taxon>
        <taxon>Thermodesulfobacteriota</taxon>
        <taxon>Desulfovibrionia</taxon>
        <taxon>Desulfovibrionales</taxon>
        <taxon>Desulfomicrobiaceae</taxon>
        <taxon>Desulfomicrobium</taxon>
    </lineage>
</organism>
<dbReference type="STRING" id="888061.AXF15_10930"/>
<reference evidence="3" key="1">
    <citation type="submission" date="2016-02" db="EMBL/GenBank/DDBJ databases">
        <authorList>
            <person name="Holder M.E."/>
            <person name="Ajami N.J."/>
            <person name="Petrosino J.F."/>
        </authorList>
    </citation>
    <scope>NUCLEOTIDE SEQUENCE [LARGE SCALE GENOMIC DNA]</scope>
    <source>
        <strain evidence="3">DSM 12838</strain>
    </source>
</reference>
<feature type="compositionally biased region" description="Low complexity" evidence="1">
    <location>
        <begin position="70"/>
        <end position="81"/>
    </location>
</feature>
<dbReference type="AlphaFoldDB" id="A0A0X8JRG9"/>